<dbReference type="CDD" id="cd17274">
    <property type="entry name" value="RMtype1_S_Eco540ANI-TRD1-CR1_like"/>
    <property type="match status" value="1"/>
</dbReference>
<feature type="domain" description="Type I restriction modification DNA specificity" evidence="4">
    <location>
        <begin position="176"/>
        <end position="350"/>
    </location>
</feature>
<dbReference type="Gene3D" id="3.90.220.20">
    <property type="entry name" value="DNA methylase specificity domains"/>
    <property type="match status" value="2"/>
</dbReference>
<evidence type="ECO:0000313" key="6">
    <source>
        <dbReference type="Proteomes" id="UP000179264"/>
    </source>
</evidence>
<dbReference type="Pfam" id="PF01420">
    <property type="entry name" value="Methylase_S"/>
    <property type="match status" value="2"/>
</dbReference>
<dbReference type="SUPFAM" id="SSF116734">
    <property type="entry name" value="DNA methylase specificity domain"/>
    <property type="match status" value="2"/>
</dbReference>
<evidence type="ECO:0000256" key="1">
    <source>
        <dbReference type="ARBA" id="ARBA00010923"/>
    </source>
</evidence>
<reference evidence="5 6" key="1">
    <citation type="journal article" date="2016" name="Nat. Commun.">
        <title>Thousands of microbial genomes shed light on interconnected biogeochemical processes in an aquifer system.</title>
        <authorList>
            <person name="Anantharaman K."/>
            <person name="Brown C.T."/>
            <person name="Hug L.A."/>
            <person name="Sharon I."/>
            <person name="Castelle C.J."/>
            <person name="Probst A.J."/>
            <person name="Thomas B.C."/>
            <person name="Singh A."/>
            <person name="Wilkins M.J."/>
            <person name="Karaoz U."/>
            <person name="Brodie E.L."/>
            <person name="Williams K.H."/>
            <person name="Hubbard S.S."/>
            <person name="Banfield J.F."/>
        </authorList>
    </citation>
    <scope>NUCLEOTIDE SEQUENCE [LARGE SCALE GENOMIC DNA]</scope>
</reference>
<dbReference type="CDD" id="cd17273">
    <property type="entry name" value="RMtype1_S_EcoJA69PI-TRD1-CR1_like"/>
    <property type="match status" value="1"/>
</dbReference>
<feature type="domain" description="Type I restriction modification DNA specificity" evidence="4">
    <location>
        <begin position="5"/>
        <end position="157"/>
    </location>
</feature>
<evidence type="ECO:0000256" key="3">
    <source>
        <dbReference type="ARBA" id="ARBA00023125"/>
    </source>
</evidence>
<keyword evidence="2" id="KW-0680">Restriction system</keyword>
<dbReference type="PANTHER" id="PTHR30408:SF12">
    <property type="entry name" value="TYPE I RESTRICTION ENZYME MJAVIII SPECIFICITY SUBUNIT"/>
    <property type="match status" value="1"/>
</dbReference>
<dbReference type="Proteomes" id="UP000179264">
    <property type="component" value="Unassembled WGS sequence"/>
</dbReference>
<evidence type="ECO:0000313" key="5">
    <source>
        <dbReference type="EMBL" id="OHA93378.1"/>
    </source>
</evidence>
<evidence type="ECO:0000259" key="4">
    <source>
        <dbReference type="Pfam" id="PF01420"/>
    </source>
</evidence>
<dbReference type="Gene3D" id="1.10.287.1120">
    <property type="entry name" value="Bipartite methylase S protein"/>
    <property type="match status" value="1"/>
</dbReference>
<dbReference type="InterPro" id="IPR052021">
    <property type="entry name" value="Type-I_RS_S_subunit"/>
</dbReference>
<dbReference type="GO" id="GO:0009307">
    <property type="term" value="P:DNA restriction-modification system"/>
    <property type="evidence" value="ECO:0007669"/>
    <property type="project" value="UniProtKB-KW"/>
</dbReference>
<accession>A0A1G2T8L5</accession>
<comment type="similarity">
    <text evidence="1">Belongs to the type-I restriction system S methylase family.</text>
</comment>
<proteinExistence type="inferred from homology"/>
<gene>
    <name evidence="5" type="ORF">A2W58_00785</name>
</gene>
<evidence type="ECO:0000256" key="2">
    <source>
        <dbReference type="ARBA" id="ARBA00022747"/>
    </source>
</evidence>
<dbReference type="InterPro" id="IPR000055">
    <property type="entry name" value="Restrct_endonuc_typeI_TRD"/>
</dbReference>
<dbReference type="AlphaFoldDB" id="A0A1G2T8L5"/>
<comment type="caution">
    <text evidence="5">The sequence shown here is derived from an EMBL/GenBank/DDBJ whole genome shotgun (WGS) entry which is preliminary data.</text>
</comment>
<dbReference type="InterPro" id="IPR044946">
    <property type="entry name" value="Restrct_endonuc_typeI_TRD_sf"/>
</dbReference>
<name>A0A1G2T8L5_9BACT</name>
<organism evidence="5 6">
    <name type="scientific">Candidatus Zambryskibacteria bacterium RIFCSPHIGHO2_02_38_10.5</name>
    <dbReference type="NCBI Taxonomy" id="1802742"/>
    <lineage>
        <taxon>Bacteria</taxon>
        <taxon>Candidatus Zambryskiibacteriota</taxon>
    </lineage>
</organism>
<dbReference type="GO" id="GO:0003677">
    <property type="term" value="F:DNA binding"/>
    <property type="evidence" value="ECO:0007669"/>
    <property type="project" value="UniProtKB-KW"/>
</dbReference>
<protein>
    <recommendedName>
        <fullName evidence="4">Type I restriction modification DNA specificity domain-containing protein</fullName>
    </recommendedName>
</protein>
<dbReference type="PANTHER" id="PTHR30408">
    <property type="entry name" value="TYPE-1 RESTRICTION ENZYME ECOKI SPECIFICITY PROTEIN"/>
    <property type="match status" value="1"/>
</dbReference>
<dbReference type="EMBL" id="MHVL01000021">
    <property type="protein sequence ID" value="OHA93378.1"/>
    <property type="molecule type" value="Genomic_DNA"/>
</dbReference>
<sequence length="365" mass="41537">MPYPTKKLGEVLEYEQPTNYLVSSTDYKDEYPIPVLTAGKSFILGNTNERSGIFPKEKLPVIIFDDFTTAIKFVDFPFKVKSSAMKILHAKKDKADIRFLFYKMLTIKFQHEQHKRYWISECANLKIPLPPLEIQKQIVERLDKIVEAQKLNNDLIQKSDELFQSLLHKELNPAGKDWEVKKVKDVAVVKNGGTPSTKNQKYWNGKILWLTPKELSGFEDIEISDTERKISDEGLKHSSATVLPAGAVLLTSRAPIGYIAIAGVPMATNQGFKNFVCDSKLLNNEFLYFFLRLKTKYLQSLGRGATFTEISKTAVEKVEIPLPPLEIQKQIVAKLSAVQEYKTQLLAQKSKLKELFNSVLSKSFK</sequence>
<keyword evidence="3" id="KW-0238">DNA-binding</keyword>